<gene>
    <name evidence="1" type="ORF">U5822_13520</name>
</gene>
<evidence type="ECO:0000313" key="2">
    <source>
        <dbReference type="Proteomes" id="UP001305746"/>
    </source>
</evidence>
<organism evidence="1 2">
    <name type="scientific">Marinobacter qingdaonensis</name>
    <dbReference type="NCBI Taxonomy" id="3108486"/>
    <lineage>
        <taxon>Bacteria</taxon>
        <taxon>Pseudomonadati</taxon>
        <taxon>Pseudomonadota</taxon>
        <taxon>Gammaproteobacteria</taxon>
        <taxon>Pseudomonadales</taxon>
        <taxon>Marinobacteraceae</taxon>
        <taxon>Marinobacter</taxon>
    </lineage>
</organism>
<dbReference type="Proteomes" id="UP001305746">
    <property type="component" value="Unassembled WGS sequence"/>
</dbReference>
<dbReference type="RefSeq" id="WP_322856140.1">
    <property type="nucleotide sequence ID" value="NZ_JAYDCJ010000003.1"/>
</dbReference>
<name>A0ABU5P0W0_9GAMM</name>
<proteinExistence type="predicted"/>
<accession>A0ABU5P0W0</accession>
<sequence>MVSPKRKQQQLERQLVACLTDACETAKAEIPGFSWLTHDNGNHEFPAGLRVTWIFDTQANLDRALANGDDQRMRTLTRVALEQTGIDSQLISACLQYDSEEACRKAQNGDWLTRLAQIRRTRH</sequence>
<comment type="caution">
    <text evidence="1">The sequence shown here is derived from an EMBL/GenBank/DDBJ whole genome shotgun (WGS) entry which is preliminary data.</text>
</comment>
<dbReference type="EMBL" id="JAYDCJ010000003">
    <property type="protein sequence ID" value="MEA1081691.1"/>
    <property type="molecule type" value="Genomic_DNA"/>
</dbReference>
<reference evidence="1 2" key="1">
    <citation type="submission" date="2023-12" db="EMBL/GenBank/DDBJ databases">
        <title>Marinobacter qingdaonensis sp. nov., isolated from the intertidal sediment of Qingdao, PR China.</title>
        <authorList>
            <person name="Li Y."/>
        </authorList>
    </citation>
    <scope>NUCLEOTIDE SEQUENCE [LARGE SCALE GENOMIC DNA]</scope>
    <source>
        <strain evidence="1 2">ASW11-75</strain>
    </source>
</reference>
<protein>
    <submittedName>
        <fullName evidence="1">Uncharacterized protein</fullName>
    </submittedName>
</protein>
<keyword evidence="2" id="KW-1185">Reference proteome</keyword>
<evidence type="ECO:0000313" key="1">
    <source>
        <dbReference type="EMBL" id="MEA1081691.1"/>
    </source>
</evidence>